<dbReference type="CDD" id="cd02440">
    <property type="entry name" value="AdoMet_MTases"/>
    <property type="match status" value="1"/>
</dbReference>
<dbReference type="Proteomes" id="UP000620156">
    <property type="component" value="Unassembled WGS sequence"/>
</dbReference>
<dbReference type="GO" id="GO:0008757">
    <property type="term" value="F:S-adenosylmethionine-dependent methyltransferase activity"/>
    <property type="evidence" value="ECO:0007669"/>
    <property type="project" value="InterPro"/>
</dbReference>
<reference evidence="2" key="2">
    <citation type="submission" date="2020-09" db="EMBL/GenBank/DDBJ databases">
        <authorList>
            <person name="Sun Q."/>
            <person name="Ohkuma M."/>
        </authorList>
    </citation>
    <scope>NUCLEOTIDE SEQUENCE</scope>
    <source>
        <strain evidence="2">JCM 3131</strain>
    </source>
</reference>
<accession>A0A918BKS2</accession>
<comment type="caution">
    <text evidence="2">The sequence shown here is derived from an EMBL/GenBank/DDBJ whole genome shotgun (WGS) entry which is preliminary data.</text>
</comment>
<dbReference type="EMBL" id="BMQK01000013">
    <property type="protein sequence ID" value="GGQ75100.1"/>
    <property type="molecule type" value="Genomic_DNA"/>
</dbReference>
<keyword evidence="3" id="KW-1185">Reference proteome</keyword>
<name>A0A918BKS2_9ACTN</name>
<sequence>MTDETGFQLQGSAPERYEQFAAPIMAPFVEAVLDTVDLFPGAQALDLACGTGFVARAAAGRVGPTGHVVAVDINEGMLRVAAARAPRMYPDIEFVQAPADSLPLEEAGFDVVICQQGAQFFPDLDTALKEAARVLRPGGRIAVTTWAPKERSPYFDAQHRVIEEYGTPEEAAAHGRAFSCTADRLATAFAAAGLRDVTVHLVRRDVLTPPLDDWVRGHLSALPWTGSLTEAGPAALTRASRALCDRLADRRHPDGTATLPFTSLLATAVR</sequence>
<keyword evidence="2" id="KW-0830">Ubiquinone</keyword>
<organism evidence="2 3">
    <name type="scientific">Streptomyces ruber</name>
    <dbReference type="NCBI Taxonomy" id="83378"/>
    <lineage>
        <taxon>Bacteria</taxon>
        <taxon>Bacillati</taxon>
        <taxon>Actinomycetota</taxon>
        <taxon>Actinomycetes</taxon>
        <taxon>Kitasatosporales</taxon>
        <taxon>Streptomycetaceae</taxon>
        <taxon>Streptomyces</taxon>
    </lineage>
</organism>
<proteinExistence type="predicted"/>
<dbReference type="Gene3D" id="3.40.50.150">
    <property type="entry name" value="Vaccinia Virus protein VP39"/>
    <property type="match status" value="1"/>
</dbReference>
<reference evidence="2" key="1">
    <citation type="journal article" date="2014" name="Int. J. Syst. Evol. Microbiol.">
        <title>Complete genome sequence of Corynebacterium casei LMG S-19264T (=DSM 44701T), isolated from a smear-ripened cheese.</title>
        <authorList>
            <consortium name="US DOE Joint Genome Institute (JGI-PGF)"/>
            <person name="Walter F."/>
            <person name="Albersmeier A."/>
            <person name="Kalinowski J."/>
            <person name="Ruckert C."/>
        </authorList>
    </citation>
    <scope>NUCLEOTIDE SEQUENCE</scope>
    <source>
        <strain evidence="2">JCM 3131</strain>
    </source>
</reference>
<dbReference type="RefSeq" id="WP_189219171.1">
    <property type="nucleotide sequence ID" value="NZ_BMQK01000013.1"/>
</dbReference>
<gene>
    <name evidence="2" type="ORF">GCM10010145_51030</name>
</gene>
<protein>
    <submittedName>
        <fullName evidence="2">Ubiquinone/menaquinone biosynthesis methyltransferase</fullName>
    </submittedName>
</protein>
<evidence type="ECO:0000313" key="3">
    <source>
        <dbReference type="Proteomes" id="UP000620156"/>
    </source>
</evidence>
<dbReference type="InterPro" id="IPR013216">
    <property type="entry name" value="Methyltransf_11"/>
</dbReference>
<evidence type="ECO:0000313" key="2">
    <source>
        <dbReference type="EMBL" id="GGQ75100.1"/>
    </source>
</evidence>
<keyword evidence="2" id="KW-0808">Transferase</keyword>
<dbReference type="PANTHER" id="PTHR43591">
    <property type="entry name" value="METHYLTRANSFERASE"/>
    <property type="match status" value="1"/>
</dbReference>
<evidence type="ECO:0000259" key="1">
    <source>
        <dbReference type="Pfam" id="PF08241"/>
    </source>
</evidence>
<dbReference type="InterPro" id="IPR029063">
    <property type="entry name" value="SAM-dependent_MTases_sf"/>
</dbReference>
<dbReference type="SUPFAM" id="SSF53335">
    <property type="entry name" value="S-adenosyl-L-methionine-dependent methyltransferases"/>
    <property type="match status" value="1"/>
</dbReference>
<dbReference type="GO" id="GO:0032259">
    <property type="term" value="P:methylation"/>
    <property type="evidence" value="ECO:0007669"/>
    <property type="project" value="UniProtKB-KW"/>
</dbReference>
<dbReference type="PANTHER" id="PTHR43591:SF24">
    <property type="entry name" value="2-METHOXY-6-POLYPRENYL-1,4-BENZOQUINOL METHYLASE, MITOCHONDRIAL"/>
    <property type="match status" value="1"/>
</dbReference>
<dbReference type="AlphaFoldDB" id="A0A918BKS2"/>
<keyword evidence="2" id="KW-0489">Methyltransferase</keyword>
<dbReference type="Pfam" id="PF08241">
    <property type="entry name" value="Methyltransf_11"/>
    <property type="match status" value="1"/>
</dbReference>
<feature type="domain" description="Methyltransferase type 11" evidence="1">
    <location>
        <begin position="45"/>
        <end position="142"/>
    </location>
</feature>